<dbReference type="Proteomes" id="UP000272025">
    <property type="component" value="Unassembled WGS sequence"/>
</dbReference>
<gene>
    <name evidence="1" type="ORF">SODALDRAFT_329197</name>
</gene>
<sequence>MERKACLWVTGANSIRSVPVPESDVKFDRLATFANILYHGFMVSSRTHAADSEWFAVCIRTFRINSYCFPSRQPDDRGITKKTLRSAIPTALR</sequence>
<dbReference type="AlphaFoldDB" id="A0A3N2PKD5"/>
<dbReference type="GeneID" id="39579349"/>
<evidence type="ECO:0000313" key="1">
    <source>
        <dbReference type="EMBL" id="ROT34987.1"/>
    </source>
</evidence>
<reference evidence="1 2" key="1">
    <citation type="journal article" date="2018" name="Mol. Ecol.">
        <title>The obligate alkalophilic soda-lake fungus Sodiomyces alkalinus has shifted to a protein diet.</title>
        <authorList>
            <person name="Grum-Grzhimaylo A.A."/>
            <person name="Falkoski D.L."/>
            <person name="van den Heuvel J."/>
            <person name="Valero-Jimenez C.A."/>
            <person name="Min B."/>
            <person name="Choi I.G."/>
            <person name="Lipzen A."/>
            <person name="Daum C.G."/>
            <person name="Aanen D.K."/>
            <person name="Tsang A."/>
            <person name="Henrissat B."/>
            <person name="Bilanenko E.N."/>
            <person name="de Vries R.P."/>
            <person name="van Kan J.A.L."/>
            <person name="Grigoriev I.V."/>
            <person name="Debets A.J.M."/>
        </authorList>
    </citation>
    <scope>NUCLEOTIDE SEQUENCE [LARGE SCALE GENOMIC DNA]</scope>
    <source>
        <strain evidence="1 2">F11</strain>
    </source>
</reference>
<accession>A0A3N2PKD5</accession>
<evidence type="ECO:0000313" key="2">
    <source>
        <dbReference type="Proteomes" id="UP000272025"/>
    </source>
</evidence>
<dbReference type="EMBL" id="ML119062">
    <property type="protein sequence ID" value="ROT34987.1"/>
    <property type="molecule type" value="Genomic_DNA"/>
</dbReference>
<protein>
    <submittedName>
        <fullName evidence="1">Uncharacterized protein</fullName>
    </submittedName>
</protein>
<organism evidence="1 2">
    <name type="scientific">Sodiomyces alkalinus (strain CBS 110278 / VKM F-3762 / F11)</name>
    <name type="common">Alkaliphilic filamentous fungus</name>
    <dbReference type="NCBI Taxonomy" id="1314773"/>
    <lineage>
        <taxon>Eukaryota</taxon>
        <taxon>Fungi</taxon>
        <taxon>Dikarya</taxon>
        <taxon>Ascomycota</taxon>
        <taxon>Pezizomycotina</taxon>
        <taxon>Sordariomycetes</taxon>
        <taxon>Hypocreomycetidae</taxon>
        <taxon>Glomerellales</taxon>
        <taxon>Plectosphaerellaceae</taxon>
        <taxon>Sodiomyces</taxon>
    </lineage>
</organism>
<proteinExistence type="predicted"/>
<keyword evidence="2" id="KW-1185">Reference proteome</keyword>
<dbReference type="RefSeq" id="XP_028462793.1">
    <property type="nucleotide sequence ID" value="XM_028610871.1"/>
</dbReference>
<name>A0A3N2PKD5_SODAK</name>